<evidence type="ECO:0000256" key="11">
    <source>
        <dbReference type="ARBA" id="ARBA00023295"/>
    </source>
</evidence>
<keyword evidence="6 14" id="KW-0732">Signal</keyword>
<evidence type="ECO:0000256" key="12">
    <source>
        <dbReference type="ARBA" id="ARBA00023326"/>
    </source>
</evidence>
<proteinExistence type="inferred from homology"/>
<keyword evidence="7 13" id="KW-0378">Hydrolase</keyword>
<evidence type="ECO:0000256" key="13">
    <source>
        <dbReference type="RuleBase" id="RU000489"/>
    </source>
</evidence>
<protein>
    <recommendedName>
        <fullName evidence="4">chitinase</fullName>
        <ecNumber evidence="4">3.2.1.14</ecNumber>
    </recommendedName>
</protein>
<dbReference type="EMBL" id="JBDFQZ010000012">
    <property type="protein sequence ID" value="KAK9672546.1"/>
    <property type="molecule type" value="Genomic_DNA"/>
</dbReference>
<dbReference type="InterPro" id="IPR050542">
    <property type="entry name" value="Glycosyl_Hydrlase18_Chitinase"/>
</dbReference>
<feature type="chain" id="PRO_5043620751" description="chitinase" evidence="14">
    <location>
        <begin position="22"/>
        <end position="293"/>
    </location>
</feature>
<comment type="similarity">
    <text evidence="3">Belongs to the glycosyl hydrolase 18 family. Chitinase class II subfamily.</text>
</comment>
<comment type="caution">
    <text evidence="16">The sequence shown here is derived from an EMBL/GenBank/DDBJ whole genome shotgun (WGS) entry which is preliminary data.</text>
</comment>
<dbReference type="Pfam" id="PF00704">
    <property type="entry name" value="Glyco_hydro_18"/>
    <property type="match status" value="1"/>
</dbReference>
<dbReference type="GO" id="GO:0000272">
    <property type="term" value="P:polysaccharide catabolic process"/>
    <property type="evidence" value="ECO:0007669"/>
    <property type="project" value="UniProtKB-KW"/>
</dbReference>
<organism evidence="16 17">
    <name type="scientific">Saponaria officinalis</name>
    <name type="common">Common soapwort</name>
    <name type="synonym">Lychnis saponaria</name>
    <dbReference type="NCBI Taxonomy" id="3572"/>
    <lineage>
        <taxon>Eukaryota</taxon>
        <taxon>Viridiplantae</taxon>
        <taxon>Streptophyta</taxon>
        <taxon>Embryophyta</taxon>
        <taxon>Tracheophyta</taxon>
        <taxon>Spermatophyta</taxon>
        <taxon>Magnoliopsida</taxon>
        <taxon>eudicotyledons</taxon>
        <taxon>Gunneridae</taxon>
        <taxon>Pentapetalae</taxon>
        <taxon>Caryophyllales</taxon>
        <taxon>Caryophyllaceae</taxon>
        <taxon>Caryophylleae</taxon>
        <taxon>Saponaria</taxon>
    </lineage>
</organism>
<dbReference type="Proteomes" id="UP001443914">
    <property type="component" value="Unassembled WGS sequence"/>
</dbReference>
<dbReference type="PROSITE" id="PS51910">
    <property type="entry name" value="GH18_2"/>
    <property type="match status" value="1"/>
</dbReference>
<evidence type="ECO:0000256" key="3">
    <source>
        <dbReference type="ARBA" id="ARBA00009121"/>
    </source>
</evidence>
<dbReference type="PROSITE" id="PS01095">
    <property type="entry name" value="GH18_1"/>
    <property type="match status" value="1"/>
</dbReference>
<dbReference type="InterPro" id="IPR017853">
    <property type="entry name" value="GH"/>
</dbReference>
<sequence length="293" mass="30982">MTVIAFPLLIFTSLLISLCQGAGIATYWGQNTGEGTLATACATGNYQYINIAFLNVFGNGQTPQLNLAGHCSPSIAGSCSSIGNDIAACQSSGVKVFLSLGGGAGSYSLSSASDAQQVADYLWNNFLSGTSDSRPFGTAVLDGIDFDIEAGTNANWDVLAKALQGNSTPQKKVYLSAAPQCPFPDMHLSNAIDTGVFDFVWVQFYNNPMAACQYNGDTTQLLNSWTQWSTVNAGQVFLGIPAAPDAASNGYIPPDVLISQVLPTIKSSPKYGGVMLWFRFYDTSYSNSIMGSI</sequence>
<evidence type="ECO:0000256" key="14">
    <source>
        <dbReference type="SAM" id="SignalP"/>
    </source>
</evidence>
<dbReference type="InterPro" id="IPR001579">
    <property type="entry name" value="Glyco_hydro_18_chit_AS"/>
</dbReference>
<dbReference type="FunFam" id="3.20.20.80:FF:000015">
    <property type="entry name" value="Acidic endochitinase SE2"/>
    <property type="match status" value="1"/>
</dbReference>
<dbReference type="EC" id="3.2.1.14" evidence="4"/>
<evidence type="ECO:0000256" key="10">
    <source>
        <dbReference type="ARBA" id="ARBA00023277"/>
    </source>
</evidence>
<dbReference type="AlphaFoldDB" id="A0AAW1H925"/>
<dbReference type="GO" id="GO:0006032">
    <property type="term" value="P:chitin catabolic process"/>
    <property type="evidence" value="ECO:0007669"/>
    <property type="project" value="UniProtKB-KW"/>
</dbReference>
<evidence type="ECO:0000313" key="16">
    <source>
        <dbReference type="EMBL" id="KAK9672546.1"/>
    </source>
</evidence>
<evidence type="ECO:0000256" key="2">
    <source>
        <dbReference type="ARBA" id="ARBA00004613"/>
    </source>
</evidence>
<comment type="catalytic activity">
    <reaction evidence="1">
        <text>Random endo-hydrolysis of N-acetyl-beta-D-glucosaminide (1-&gt;4)-beta-linkages in chitin and chitodextrins.</text>
        <dbReference type="EC" id="3.2.1.14"/>
    </reaction>
</comment>
<evidence type="ECO:0000313" key="17">
    <source>
        <dbReference type="Proteomes" id="UP001443914"/>
    </source>
</evidence>
<dbReference type="PANTHER" id="PTHR45708:SF22">
    <property type="entry name" value="ACIDIC ENDOCHITINASE"/>
    <property type="match status" value="1"/>
</dbReference>
<keyword evidence="10" id="KW-0119">Carbohydrate metabolism</keyword>
<evidence type="ECO:0000256" key="4">
    <source>
        <dbReference type="ARBA" id="ARBA00012729"/>
    </source>
</evidence>
<keyword evidence="12" id="KW-0624">Polysaccharide degradation</keyword>
<reference evidence="16" key="1">
    <citation type="submission" date="2024-03" db="EMBL/GenBank/DDBJ databases">
        <title>WGS assembly of Saponaria officinalis var. Norfolk2.</title>
        <authorList>
            <person name="Jenkins J."/>
            <person name="Shu S."/>
            <person name="Grimwood J."/>
            <person name="Barry K."/>
            <person name="Goodstein D."/>
            <person name="Schmutz J."/>
            <person name="Leebens-Mack J."/>
            <person name="Osbourn A."/>
        </authorList>
    </citation>
    <scope>NUCLEOTIDE SEQUENCE [LARGE SCALE GENOMIC DNA]</scope>
    <source>
        <strain evidence="16">JIC</strain>
    </source>
</reference>
<gene>
    <name evidence="16" type="ORF">RND81_12G107300</name>
</gene>
<evidence type="ECO:0000256" key="9">
    <source>
        <dbReference type="ARBA" id="ARBA00023157"/>
    </source>
</evidence>
<evidence type="ECO:0000256" key="7">
    <source>
        <dbReference type="ARBA" id="ARBA00022801"/>
    </source>
</evidence>
<name>A0AAW1H925_SAPOF</name>
<keyword evidence="11 13" id="KW-0326">Glycosidase</keyword>
<dbReference type="CDD" id="cd02877">
    <property type="entry name" value="GH18_hevamine_XipI_class_III"/>
    <property type="match status" value="1"/>
</dbReference>
<dbReference type="InterPro" id="IPR045321">
    <property type="entry name" value="Cts1-like"/>
</dbReference>
<keyword evidence="5" id="KW-0964">Secreted</keyword>
<dbReference type="PANTHER" id="PTHR45708">
    <property type="entry name" value="ENDOCHITINASE"/>
    <property type="match status" value="1"/>
</dbReference>
<dbReference type="Gene3D" id="3.20.20.80">
    <property type="entry name" value="Glycosidases"/>
    <property type="match status" value="1"/>
</dbReference>
<feature type="signal peptide" evidence="14">
    <location>
        <begin position="1"/>
        <end position="21"/>
    </location>
</feature>
<keyword evidence="17" id="KW-1185">Reference proteome</keyword>
<evidence type="ECO:0000256" key="6">
    <source>
        <dbReference type="ARBA" id="ARBA00022729"/>
    </source>
</evidence>
<evidence type="ECO:0000259" key="15">
    <source>
        <dbReference type="PROSITE" id="PS51910"/>
    </source>
</evidence>
<accession>A0AAW1H925</accession>
<keyword evidence="8" id="KW-0146">Chitin degradation</keyword>
<comment type="subcellular location">
    <subcellularLocation>
        <location evidence="2">Secreted</location>
    </subcellularLocation>
</comment>
<evidence type="ECO:0000256" key="1">
    <source>
        <dbReference type="ARBA" id="ARBA00000822"/>
    </source>
</evidence>
<evidence type="ECO:0000256" key="8">
    <source>
        <dbReference type="ARBA" id="ARBA00023024"/>
    </source>
</evidence>
<dbReference type="GO" id="GO:0005576">
    <property type="term" value="C:extracellular region"/>
    <property type="evidence" value="ECO:0007669"/>
    <property type="project" value="UniProtKB-SubCell"/>
</dbReference>
<feature type="domain" description="GH18" evidence="15">
    <location>
        <begin position="22"/>
        <end position="293"/>
    </location>
</feature>
<dbReference type="GO" id="GO:0008843">
    <property type="term" value="F:endochitinase activity"/>
    <property type="evidence" value="ECO:0007669"/>
    <property type="project" value="UniProtKB-EC"/>
</dbReference>
<dbReference type="SUPFAM" id="SSF51445">
    <property type="entry name" value="(Trans)glycosidases"/>
    <property type="match status" value="1"/>
</dbReference>
<keyword evidence="9" id="KW-1015">Disulfide bond</keyword>
<evidence type="ECO:0000256" key="5">
    <source>
        <dbReference type="ARBA" id="ARBA00022525"/>
    </source>
</evidence>
<dbReference type="InterPro" id="IPR001223">
    <property type="entry name" value="Glyco_hydro18_cat"/>
</dbReference>